<sequence length="179" mass="19436">MKKFYAPVCLMLAACTPAHEDLDQWMSQTRAAAKTGAASQAAPLSVWSEPYVAPKSDGSNAFDAGRLKTTPARRNAPGADRIKERLEGYDLESLRYVGLLESNGKVSGYIEADNYVHTVGIGSYIGRNHGRIQRITPDKILLTELIEGEDGNWIYRSAELPMSSSADSKSAPDNQAASE</sequence>
<dbReference type="AlphaFoldDB" id="A0A378UG93"/>
<accession>A0A378UG93</accession>
<keyword evidence="1" id="KW-0732">Signal</keyword>
<dbReference type="EMBL" id="UGQS01000001">
    <property type="protein sequence ID" value="STZ75521.1"/>
    <property type="molecule type" value="Genomic_DNA"/>
</dbReference>
<keyword evidence="3" id="KW-1185">Reference proteome</keyword>
<dbReference type="InterPro" id="IPR007446">
    <property type="entry name" value="PilP"/>
</dbReference>
<proteinExistence type="predicted"/>
<dbReference type="PIRSF" id="PIRSF016481">
    <property type="entry name" value="Pilus_assembly_PilP"/>
    <property type="match status" value="1"/>
</dbReference>
<dbReference type="Gene3D" id="2.30.30.830">
    <property type="match status" value="1"/>
</dbReference>
<evidence type="ECO:0000256" key="1">
    <source>
        <dbReference type="SAM" id="SignalP"/>
    </source>
</evidence>
<dbReference type="Pfam" id="PF04351">
    <property type="entry name" value="PilP"/>
    <property type="match status" value="1"/>
</dbReference>
<feature type="signal peptide" evidence="1">
    <location>
        <begin position="1"/>
        <end position="20"/>
    </location>
</feature>
<feature type="chain" id="PRO_5016581875" evidence="1">
    <location>
        <begin position="21"/>
        <end position="179"/>
    </location>
</feature>
<evidence type="ECO:0000313" key="2">
    <source>
        <dbReference type="EMBL" id="STZ75521.1"/>
    </source>
</evidence>
<name>A0A378UG93_BERDE</name>
<gene>
    <name evidence="2" type="ORF">NCTC10295_00261</name>
</gene>
<dbReference type="Proteomes" id="UP000254651">
    <property type="component" value="Unassembled WGS sequence"/>
</dbReference>
<reference evidence="2 3" key="1">
    <citation type="submission" date="2018-06" db="EMBL/GenBank/DDBJ databases">
        <authorList>
            <consortium name="Pathogen Informatics"/>
            <person name="Doyle S."/>
        </authorList>
    </citation>
    <scope>NUCLEOTIDE SEQUENCE [LARGE SCALE GENOMIC DNA]</scope>
    <source>
        <strain evidence="2 3">NCTC10295</strain>
    </source>
</reference>
<dbReference type="PROSITE" id="PS51257">
    <property type="entry name" value="PROKAR_LIPOPROTEIN"/>
    <property type="match status" value="1"/>
</dbReference>
<evidence type="ECO:0000313" key="3">
    <source>
        <dbReference type="Proteomes" id="UP000254651"/>
    </source>
</evidence>
<organism evidence="2 3">
    <name type="scientific">Bergeriella denitrificans</name>
    <name type="common">Neisseria denitrificans</name>
    <dbReference type="NCBI Taxonomy" id="494"/>
    <lineage>
        <taxon>Bacteria</taxon>
        <taxon>Pseudomonadati</taxon>
        <taxon>Pseudomonadota</taxon>
        <taxon>Betaproteobacteria</taxon>
        <taxon>Neisseriales</taxon>
        <taxon>Neisseriaceae</taxon>
        <taxon>Bergeriella</taxon>
    </lineage>
</organism>
<protein>
    <submittedName>
        <fullName evidence="2">PilP protein</fullName>
    </submittedName>
</protein>